<comment type="subcellular location">
    <subcellularLocation>
        <location evidence="1">Membrane</location>
    </subcellularLocation>
</comment>
<dbReference type="GO" id="GO:0048013">
    <property type="term" value="P:ephrin receptor signaling pathway"/>
    <property type="evidence" value="ECO:0007669"/>
    <property type="project" value="TreeGrafter"/>
</dbReference>
<gene>
    <name evidence="10" type="primary">Efna1</name>
    <name evidence="10" type="ORF">CRYSOU_R11744</name>
</gene>
<dbReference type="AlphaFoldDB" id="A0A7K4KR62"/>
<evidence type="ECO:0000313" key="11">
    <source>
        <dbReference type="Proteomes" id="UP000545332"/>
    </source>
</evidence>
<comment type="caution">
    <text evidence="7">Lacks conserved residue(s) required for the propagation of feature annotation.</text>
</comment>
<evidence type="ECO:0000256" key="3">
    <source>
        <dbReference type="ARBA" id="ARBA00023136"/>
    </source>
</evidence>
<dbReference type="OrthoDB" id="8774972at2759"/>
<feature type="non-terminal residue" evidence="10">
    <location>
        <position position="104"/>
    </location>
</feature>
<evidence type="ECO:0000256" key="5">
    <source>
        <dbReference type="ARBA" id="ARBA00023180"/>
    </source>
</evidence>
<sequence>DHLDIICPHYEGPAGPAGERYALYLVGREEYAACAPRSAAQLRWQCDRPRAPHGPERFSEKFQRFTPLPLGKEFEEGQSYYYISKPLRHQGESCLRLRVAVAGR</sequence>
<dbReference type="Gene3D" id="2.60.40.420">
    <property type="entry name" value="Cupredoxins - blue copper proteins"/>
    <property type="match status" value="1"/>
</dbReference>
<reference evidence="10 11" key="1">
    <citation type="submission" date="2019-09" db="EMBL/GenBank/DDBJ databases">
        <title>Bird 10,000 Genomes (B10K) Project - Family phase.</title>
        <authorList>
            <person name="Zhang G."/>
        </authorList>
    </citation>
    <scope>NUCLEOTIDE SEQUENCE [LARGE SCALE GENOMIC DNA]</scope>
    <source>
        <strain evidence="10">B10K-MSB-42743</strain>
        <tissue evidence="10">Heart</tissue>
    </source>
</reference>
<evidence type="ECO:0000256" key="2">
    <source>
        <dbReference type="ARBA" id="ARBA00022729"/>
    </source>
</evidence>
<comment type="similarity">
    <text evidence="7 8">Belongs to the ephrin family.</text>
</comment>
<proteinExistence type="inferred from homology"/>
<dbReference type="Pfam" id="PF00812">
    <property type="entry name" value="Ephrin"/>
    <property type="match status" value="1"/>
</dbReference>
<dbReference type="GO" id="GO:0005886">
    <property type="term" value="C:plasma membrane"/>
    <property type="evidence" value="ECO:0007669"/>
    <property type="project" value="TreeGrafter"/>
</dbReference>
<dbReference type="InterPro" id="IPR031328">
    <property type="entry name" value="Ephrin"/>
</dbReference>
<feature type="non-terminal residue" evidence="10">
    <location>
        <position position="1"/>
    </location>
</feature>
<dbReference type="PRINTS" id="PR01347">
    <property type="entry name" value="EPHRIN"/>
</dbReference>
<dbReference type="InterPro" id="IPR019765">
    <property type="entry name" value="Ephrin_CS"/>
</dbReference>
<keyword evidence="5" id="KW-0325">Glycoprotein</keyword>
<dbReference type="PANTHER" id="PTHR11304:SF19">
    <property type="entry name" value="EPHRIN-A1"/>
    <property type="match status" value="1"/>
</dbReference>
<keyword evidence="2" id="KW-0732">Signal</keyword>
<dbReference type="SUPFAM" id="SSF49503">
    <property type="entry name" value="Cupredoxins"/>
    <property type="match status" value="1"/>
</dbReference>
<organism evidence="10 11">
    <name type="scientific">Crypturellus soui</name>
    <dbReference type="NCBI Taxonomy" id="458187"/>
    <lineage>
        <taxon>Eukaryota</taxon>
        <taxon>Metazoa</taxon>
        <taxon>Chordata</taxon>
        <taxon>Craniata</taxon>
        <taxon>Vertebrata</taxon>
        <taxon>Euteleostomi</taxon>
        <taxon>Archelosauria</taxon>
        <taxon>Archosauria</taxon>
        <taxon>Dinosauria</taxon>
        <taxon>Saurischia</taxon>
        <taxon>Theropoda</taxon>
        <taxon>Coelurosauria</taxon>
        <taxon>Aves</taxon>
        <taxon>Palaeognathae</taxon>
        <taxon>Tinamiformes</taxon>
        <taxon>Tinamidae</taxon>
        <taxon>Crypturellus</taxon>
    </lineage>
</organism>
<dbReference type="PROSITE" id="PS01299">
    <property type="entry name" value="EPHRIN_RBD_1"/>
    <property type="match status" value="1"/>
</dbReference>
<evidence type="ECO:0000259" key="9">
    <source>
        <dbReference type="PROSITE" id="PS51551"/>
    </source>
</evidence>
<evidence type="ECO:0000256" key="6">
    <source>
        <dbReference type="ARBA" id="ARBA00040413"/>
    </source>
</evidence>
<keyword evidence="3 8" id="KW-0472">Membrane</keyword>
<dbReference type="InterPro" id="IPR001799">
    <property type="entry name" value="Ephrin_RBD"/>
</dbReference>
<keyword evidence="11" id="KW-1185">Reference proteome</keyword>
<protein>
    <recommendedName>
        <fullName evidence="6">Ephrin-A1</fullName>
    </recommendedName>
</protein>
<evidence type="ECO:0000313" key="10">
    <source>
        <dbReference type="EMBL" id="NWI18933.1"/>
    </source>
</evidence>
<dbReference type="InterPro" id="IPR008972">
    <property type="entry name" value="Cupredoxin"/>
</dbReference>
<dbReference type="Proteomes" id="UP000545332">
    <property type="component" value="Unassembled WGS sequence"/>
</dbReference>
<comment type="caution">
    <text evidence="10">The sequence shown here is derived from an EMBL/GenBank/DDBJ whole genome shotgun (WGS) entry which is preliminary data.</text>
</comment>
<dbReference type="GO" id="GO:0046875">
    <property type="term" value="F:ephrin receptor binding"/>
    <property type="evidence" value="ECO:0007669"/>
    <property type="project" value="TreeGrafter"/>
</dbReference>
<evidence type="ECO:0000256" key="4">
    <source>
        <dbReference type="ARBA" id="ARBA00023157"/>
    </source>
</evidence>
<evidence type="ECO:0000256" key="8">
    <source>
        <dbReference type="RuleBase" id="RU004375"/>
    </source>
</evidence>
<evidence type="ECO:0000256" key="1">
    <source>
        <dbReference type="ARBA" id="ARBA00004370"/>
    </source>
</evidence>
<dbReference type="GO" id="GO:0007411">
    <property type="term" value="P:axon guidance"/>
    <property type="evidence" value="ECO:0007669"/>
    <property type="project" value="TreeGrafter"/>
</dbReference>
<dbReference type="PANTHER" id="PTHR11304">
    <property type="entry name" value="EPHRIN"/>
    <property type="match status" value="1"/>
</dbReference>
<name>A0A7K4KR62_9AVES</name>
<keyword evidence="4" id="KW-1015">Disulfide bond</keyword>
<dbReference type="PROSITE" id="PS51551">
    <property type="entry name" value="EPHRIN_RBD_2"/>
    <property type="match status" value="1"/>
</dbReference>
<accession>A0A7K4KR62</accession>
<feature type="domain" description="Ephrin RBD" evidence="9">
    <location>
        <begin position="1"/>
        <end position="104"/>
    </location>
</feature>
<dbReference type="EMBL" id="VWPX01016742">
    <property type="protein sequence ID" value="NWI18933.1"/>
    <property type="molecule type" value="Genomic_DNA"/>
</dbReference>
<evidence type="ECO:0000256" key="7">
    <source>
        <dbReference type="PROSITE-ProRule" id="PRU00884"/>
    </source>
</evidence>